<name>A0A383C8R2_9ZZZZ</name>
<reference evidence="2" key="1">
    <citation type="submission" date="2018-05" db="EMBL/GenBank/DDBJ databases">
        <authorList>
            <person name="Lanie J.A."/>
            <person name="Ng W.-L."/>
            <person name="Kazmierczak K.M."/>
            <person name="Andrzejewski T.M."/>
            <person name="Davidsen T.M."/>
            <person name="Wayne K.J."/>
            <person name="Tettelin H."/>
            <person name="Glass J.I."/>
            <person name="Rusch D."/>
            <person name="Podicherti R."/>
            <person name="Tsui H.-C.T."/>
            <person name="Winkler M.E."/>
        </authorList>
    </citation>
    <scope>NUCLEOTIDE SEQUENCE</scope>
</reference>
<organism evidence="2">
    <name type="scientific">marine metagenome</name>
    <dbReference type="NCBI Taxonomy" id="408172"/>
    <lineage>
        <taxon>unclassified sequences</taxon>
        <taxon>metagenomes</taxon>
        <taxon>ecological metagenomes</taxon>
    </lineage>
</organism>
<proteinExistence type="predicted"/>
<keyword evidence="1" id="KW-0472">Membrane</keyword>
<sequence length="67" mass="7422">MEQNVRFVTPKNQRNMITLAKLLQAMGIGVIAIGFISNFPELINGKSAIAGLLLFTIGWTVERYLAK</sequence>
<gene>
    <name evidence="2" type="ORF">METZ01_LOCUS481650</name>
</gene>
<evidence type="ECO:0000256" key="1">
    <source>
        <dbReference type="SAM" id="Phobius"/>
    </source>
</evidence>
<dbReference type="EMBL" id="UINC01206936">
    <property type="protein sequence ID" value="SVE28796.1"/>
    <property type="molecule type" value="Genomic_DNA"/>
</dbReference>
<protein>
    <submittedName>
        <fullName evidence="2">Uncharacterized protein</fullName>
    </submittedName>
</protein>
<keyword evidence="1" id="KW-1133">Transmembrane helix</keyword>
<keyword evidence="1" id="KW-0812">Transmembrane</keyword>
<dbReference type="AlphaFoldDB" id="A0A383C8R2"/>
<evidence type="ECO:0000313" key="2">
    <source>
        <dbReference type="EMBL" id="SVE28796.1"/>
    </source>
</evidence>
<feature type="transmembrane region" description="Helical" evidence="1">
    <location>
        <begin position="16"/>
        <end position="36"/>
    </location>
</feature>
<accession>A0A383C8R2</accession>
<feature type="transmembrane region" description="Helical" evidence="1">
    <location>
        <begin position="48"/>
        <end position="66"/>
    </location>
</feature>